<feature type="compositionally biased region" description="Basic and acidic residues" evidence="1">
    <location>
        <begin position="236"/>
        <end position="249"/>
    </location>
</feature>
<feature type="region of interest" description="Disordered" evidence="1">
    <location>
        <begin position="72"/>
        <end position="110"/>
    </location>
</feature>
<comment type="caution">
    <text evidence="2">The sequence shown here is derived from an EMBL/GenBank/DDBJ whole genome shotgun (WGS) entry which is preliminary data.</text>
</comment>
<feature type="region of interest" description="Disordered" evidence="1">
    <location>
        <begin position="9"/>
        <end position="34"/>
    </location>
</feature>
<organism evidence="2 3">
    <name type="scientific">Acrasis kona</name>
    <dbReference type="NCBI Taxonomy" id="1008807"/>
    <lineage>
        <taxon>Eukaryota</taxon>
        <taxon>Discoba</taxon>
        <taxon>Heterolobosea</taxon>
        <taxon>Tetramitia</taxon>
        <taxon>Eutetramitia</taxon>
        <taxon>Acrasidae</taxon>
        <taxon>Acrasis</taxon>
    </lineage>
</organism>
<feature type="compositionally biased region" description="Low complexity" evidence="1">
    <location>
        <begin position="175"/>
        <end position="187"/>
    </location>
</feature>
<dbReference type="Proteomes" id="UP001431209">
    <property type="component" value="Unassembled WGS sequence"/>
</dbReference>
<gene>
    <name evidence="2" type="ORF">AKO1_011304</name>
</gene>
<reference evidence="2 3" key="1">
    <citation type="submission" date="2024-03" db="EMBL/GenBank/DDBJ databases">
        <title>The Acrasis kona genome and developmental transcriptomes reveal deep origins of eukaryotic multicellular pathways.</title>
        <authorList>
            <person name="Sheikh S."/>
            <person name="Fu C.-J."/>
            <person name="Brown M.W."/>
            <person name="Baldauf S.L."/>
        </authorList>
    </citation>
    <scope>NUCLEOTIDE SEQUENCE [LARGE SCALE GENOMIC DNA]</scope>
    <source>
        <strain evidence="2 3">ATCC MYA-3509</strain>
    </source>
</reference>
<dbReference type="AlphaFoldDB" id="A0AAW2YXU7"/>
<feature type="compositionally biased region" description="Polar residues" evidence="1">
    <location>
        <begin position="96"/>
        <end position="106"/>
    </location>
</feature>
<evidence type="ECO:0000256" key="1">
    <source>
        <dbReference type="SAM" id="MobiDB-lite"/>
    </source>
</evidence>
<proteinExistence type="predicted"/>
<sequence length="262" mass="29106">MVEALRQLENQVNQKADRSELISASPARSESCQHNTLDFSAAPLLVARGDLMRESQQNNARVTCLSCFRPLENTPRESMSRGKQTGQSPPSRPTRHLTTAPSSDNRNTTREHISMSQPMTLVHANHTHHRAIMSGMPNNDGILNLSIDLDKLRNVGVDVFNDQHTPKTPEPPKTAPSNSSRYKSSSSGGPATGSQKRREATFQAPLSMMMEDVYNSDEDIATNKSDSRRTSTHTTPDLKRARSTNDSRNRSSSCEDYIDENK</sequence>
<keyword evidence="3" id="KW-1185">Reference proteome</keyword>
<protein>
    <submittedName>
        <fullName evidence="2">Uncharacterized protein</fullName>
    </submittedName>
</protein>
<dbReference type="EMBL" id="JAOPGA020000797">
    <property type="protein sequence ID" value="KAL0481828.1"/>
    <property type="molecule type" value="Genomic_DNA"/>
</dbReference>
<evidence type="ECO:0000313" key="3">
    <source>
        <dbReference type="Proteomes" id="UP001431209"/>
    </source>
</evidence>
<name>A0AAW2YXU7_9EUKA</name>
<feature type="region of interest" description="Disordered" evidence="1">
    <location>
        <begin position="160"/>
        <end position="262"/>
    </location>
</feature>
<feature type="non-terminal residue" evidence="2">
    <location>
        <position position="262"/>
    </location>
</feature>
<accession>A0AAW2YXU7</accession>
<evidence type="ECO:0000313" key="2">
    <source>
        <dbReference type="EMBL" id="KAL0481828.1"/>
    </source>
</evidence>